<evidence type="ECO:0000259" key="1">
    <source>
        <dbReference type="Pfam" id="PF21814"/>
    </source>
</evidence>
<dbReference type="InterPro" id="IPR049250">
    <property type="entry name" value="DUF6883"/>
</dbReference>
<dbReference type="EMBL" id="PXOH01000029">
    <property type="protein sequence ID" value="PSF33618.1"/>
    <property type="molecule type" value="Genomic_DNA"/>
</dbReference>
<keyword evidence="3" id="KW-1185">Reference proteome</keyword>
<feature type="domain" description="DUF6883" evidence="1">
    <location>
        <begin position="11"/>
        <end position="123"/>
    </location>
</feature>
<protein>
    <recommendedName>
        <fullName evidence="1">DUF6883 domain-containing protein</fullName>
    </recommendedName>
</protein>
<sequence length="132" mass="15001">MIQEWQPNNPLPNAEKAIIDARKFEQYSMNPNNPNNQGKWIAFATIGYEVRNANGRYSAAQDIINQLRFQLSNIPAILDESSIYGIRFEVQVVIIGANGRRGILVTKWQIDNNTDIPKLTTNWLKVAQSEAK</sequence>
<reference evidence="2 3" key="2">
    <citation type="submission" date="2018-03" db="EMBL/GenBank/DDBJ databases">
        <authorList>
            <person name="Keele B.F."/>
        </authorList>
    </citation>
    <scope>NUCLEOTIDE SEQUENCE [LARGE SCALE GENOMIC DNA]</scope>
    <source>
        <strain evidence="2 3">CCALA 016</strain>
    </source>
</reference>
<evidence type="ECO:0000313" key="2">
    <source>
        <dbReference type="EMBL" id="PSF33618.1"/>
    </source>
</evidence>
<dbReference type="OrthoDB" id="5801353at2"/>
<comment type="caution">
    <text evidence="2">The sequence shown here is derived from an EMBL/GenBank/DDBJ whole genome shotgun (WGS) entry which is preliminary data.</text>
</comment>
<gene>
    <name evidence="2" type="ORF">C7H19_19725</name>
</gene>
<organism evidence="2 3">
    <name type="scientific">Aphanothece hegewaldii CCALA 016</name>
    <dbReference type="NCBI Taxonomy" id="2107694"/>
    <lineage>
        <taxon>Bacteria</taxon>
        <taxon>Bacillati</taxon>
        <taxon>Cyanobacteriota</taxon>
        <taxon>Cyanophyceae</taxon>
        <taxon>Oscillatoriophycideae</taxon>
        <taxon>Chroococcales</taxon>
        <taxon>Aphanothecaceae</taxon>
        <taxon>Aphanothece</taxon>
    </lineage>
</organism>
<reference evidence="2 3" key="1">
    <citation type="submission" date="2018-03" db="EMBL/GenBank/DDBJ databases">
        <title>The ancient ancestry and fast evolution of plastids.</title>
        <authorList>
            <person name="Moore K.R."/>
            <person name="Magnabosco C."/>
            <person name="Momper L."/>
            <person name="Gold D.A."/>
            <person name="Bosak T."/>
            <person name="Fournier G.P."/>
        </authorList>
    </citation>
    <scope>NUCLEOTIDE SEQUENCE [LARGE SCALE GENOMIC DNA]</scope>
    <source>
        <strain evidence="2 3">CCALA 016</strain>
    </source>
</reference>
<name>A0A2T1LT72_9CHRO</name>
<evidence type="ECO:0000313" key="3">
    <source>
        <dbReference type="Proteomes" id="UP000239001"/>
    </source>
</evidence>
<dbReference type="Pfam" id="PF21814">
    <property type="entry name" value="DUF6883"/>
    <property type="match status" value="1"/>
</dbReference>
<dbReference type="Proteomes" id="UP000239001">
    <property type="component" value="Unassembled WGS sequence"/>
</dbReference>
<dbReference type="AlphaFoldDB" id="A0A2T1LT72"/>
<accession>A0A2T1LT72</accession>
<dbReference type="RefSeq" id="WP_106458634.1">
    <property type="nucleotide sequence ID" value="NZ_PXOH01000029.1"/>
</dbReference>
<proteinExistence type="predicted"/>